<proteinExistence type="predicted"/>
<name>A0ABQ9HR54_9NEOP</name>
<dbReference type="EMBL" id="JARBHB010000004">
    <property type="protein sequence ID" value="KAJ8886811.1"/>
    <property type="molecule type" value="Genomic_DNA"/>
</dbReference>
<dbReference type="Proteomes" id="UP001159363">
    <property type="component" value="Chromosome X"/>
</dbReference>
<evidence type="ECO:0000313" key="2">
    <source>
        <dbReference type="Proteomes" id="UP001159363"/>
    </source>
</evidence>
<protein>
    <submittedName>
        <fullName evidence="1">Uncharacterized protein</fullName>
    </submittedName>
</protein>
<accession>A0ABQ9HR54</accession>
<gene>
    <name evidence="1" type="ORF">PR048_013023</name>
</gene>
<keyword evidence="2" id="KW-1185">Reference proteome</keyword>
<organism evidence="1 2">
    <name type="scientific">Dryococelus australis</name>
    <dbReference type="NCBI Taxonomy" id="614101"/>
    <lineage>
        <taxon>Eukaryota</taxon>
        <taxon>Metazoa</taxon>
        <taxon>Ecdysozoa</taxon>
        <taxon>Arthropoda</taxon>
        <taxon>Hexapoda</taxon>
        <taxon>Insecta</taxon>
        <taxon>Pterygota</taxon>
        <taxon>Neoptera</taxon>
        <taxon>Polyneoptera</taxon>
        <taxon>Phasmatodea</taxon>
        <taxon>Verophasmatodea</taxon>
        <taxon>Anareolatae</taxon>
        <taxon>Phasmatidae</taxon>
        <taxon>Eurycanthinae</taxon>
        <taxon>Dryococelus</taxon>
    </lineage>
</organism>
<reference evidence="1 2" key="1">
    <citation type="submission" date="2023-02" db="EMBL/GenBank/DDBJ databases">
        <title>LHISI_Scaffold_Assembly.</title>
        <authorList>
            <person name="Stuart O.P."/>
            <person name="Cleave R."/>
            <person name="Magrath M.J.L."/>
            <person name="Mikheyev A.S."/>
        </authorList>
    </citation>
    <scope>NUCLEOTIDE SEQUENCE [LARGE SCALE GENOMIC DNA]</scope>
    <source>
        <strain evidence="1">Daus_M_001</strain>
        <tissue evidence="1">Leg muscle</tissue>
    </source>
</reference>
<sequence length="62" mass="6924">MNKCYKNSRGTSTAMESDGIVADFQKSVEIHELTLDIMFIARPDNSLSHICGYNRDAMGIRA</sequence>
<comment type="caution">
    <text evidence="1">The sequence shown here is derived from an EMBL/GenBank/DDBJ whole genome shotgun (WGS) entry which is preliminary data.</text>
</comment>
<evidence type="ECO:0000313" key="1">
    <source>
        <dbReference type="EMBL" id="KAJ8886811.1"/>
    </source>
</evidence>